<dbReference type="AlphaFoldDB" id="S8CTC1"/>
<accession>S8CTC1</accession>
<feature type="non-terminal residue" evidence="5">
    <location>
        <position position="466"/>
    </location>
</feature>
<dbReference type="InterPro" id="IPR036961">
    <property type="entry name" value="Kinesin_motor_dom_sf"/>
</dbReference>
<dbReference type="SMART" id="SM00129">
    <property type="entry name" value="KISc"/>
    <property type="match status" value="1"/>
</dbReference>
<feature type="binding site" evidence="2">
    <location>
        <begin position="385"/>
        <end position="392"/>
    </location>
    <ligand>
        <name>ATP</name>
        <dbReference type="ChEBI" id="CHEBI:30616"/>
    </ligand>
</feature>
<feature type="non-terminal residue" evidence="5">
    <location>
        <position position="1"/>
    </location>
</feature>
<proteinExistence type="inferred from homology"/>
<sequence length="466" mass="53790">NPADESESMPGHYGDLPACKHSELMKLGSLQDASIQSLFGVMYKSLDGCVKRRNDDVPRGVASMLLIVMQEMEQRFSELAKSSRKQSAMYRSREERHRSKFKALEILATGTAEENEIVRKELQQMKIEKTKLEKVKRRQEQDLTKLRQEKEHFENQVMFTEEELNSAKTAFEENFLQMKIEAKDIQERQLKKIQDLGGLLADSRNKLNNLENFSDSKVIEWKRKEQKYKQFIAYHSGALERLRLTSESVKQEMSDIKTMHAEEFYHFGIKLRGLVDAAHNYHSLLEENRKLYNEVQDLKGNIRVYCRIRPFLPGQSEKLTTIEYIGENGELIVTNPSKLGKSSQRVFKFNKVFRPASTQEEVFQDTQPLIRSVLDGYNVCIFAYGQTGSGKTYTMTGPGGGKSTGDWGVNYRALNDLFEILRTRYNSISYDIGVQMVEIYNEQVRDLLSSDILPKRLGIWNTSLPN</sequence>
<evidence type="ECO:0000313" key="5">
    <source>
        <dbReference type="EMBL" id="EPS68131.1"/>
    </source>
</evidence>
<dbReference type="InterPro" id="IPR027417">
    <property type="entry name" value="P-loop_NTPase"/>
</dbReference>
<keyword evidence="1 2" id="KW-0505">Motor protein</keyword>
<dbReference type="InterPro" id="IPR027640">
    <property type="entry name" value="Kinesin-like_fam"/>
</dbReference>
<keyword evidence="2" id="KW-0067">ATP-binding</keyword>
<keyword evidence="2" id="KW-0547">Nucleotide-binding</keyword>
<name>S8CTC1_9LAMI</name>
<dbReference type="PANTHER" id="PTHR47972">
    <property type="entry name" value="KINESIN-LIKE PROTEIN KLP-3"/>
    <property type="match status" value="1"/>
</dbReference>
<dbReference type="GO" id="GO:0007018">
    <property type="term" value="P:microtubule-based movement"/>
    <property type="evidence" value="ECO:0007669"/>
    <property type="project" value="InterPro"/>
</dbReference>
<dbReference type="GO" id="GO:0015630">
    <property type="term" value="C:microtubule cytoskeleton"/>
    <property type="evidence" value="ECO:0007669"/>
    <property type="project" value="TreeGrafter"/>
</dbReference>
<dbReference type="FunFam" id="3.40.850.10:FF:000111">
    <property type="entry name" value="p-loop nucleoside triphosphate hydrolase superfamily protein with CH (Calponin Homology) domain"/>
    <property type="match status" value="1"/>
</dbReference>
<comment type="similarity">
    <text evidence="2">Belongs to the TRAFAC class myosin-kinesin ATPase superfamily. Kinesin family.</text>
</comment>
<dbReference type="GO" id="GO:0008017">
    <property type="term" value="F:microtubule binding"/>
    <property type="evidence" value="ECO:0007669"/>
    <property type="project" value="InterPro"/>
</dbReference>
<keyword evidence="6" id="KW-1185">Reference proteome</keyword>
<dbReference type="SUPFAM" id="SSF52540">
    <property type="entry name" value="P-loop containing nucleoside triphosphate hydrolases"/>
    <property type="match status" value="1"/>
</dbReference>
<dbReference type="GO" id="GO:0005524">
    <property type="term" value="F:ATP binding"/>
    <property type="evidence" value="ECO:0007669"/>
    <property type="project" value="UniProtKB-UniRule"/>
</dbReference>
<dbReference type="GO" id="GO:0003777">
    <property type="term" value="F:microtubule motor activity"/>
    <property type="evidence" value="ECO:0007669"/>
    <property type="project" value="InterPro"/>
</dbReference>
<dbReference type="InterPro" id="IPR031852">
    <property type="entry name" value="Vik1/Cik1_MT-bd"/>
</dbReference>
<dbReference type="PANTHER" id="PTHR47972:SF14">
    <property type="entry name" value="KINESIN-LIKE PROTEIN KIN-14J"/>
    <property type="match status" value="1"/>
</dbReference>
<evidence type="ECO:0000256" key="3">
    <source>
        <dbReference type="SAM" id="Coils"/>
    </source>
</evidence>
<feature type="coiled-coil region" evidence="3">
    <location>
        <begin position="115"/>
        <end position="170"/>
    </location>
</feature>
<reference evidence="5 6" key="1">
    <citation type="journal article" date="2013" name="BMC Genomics">
        <title>The miniature genome of a carnivorous plant Genlisea aurea contains a low number of genes and short non-coding sequences.</title>
        <authorList>
            <person name="Leushkin E.V."/>
            <person name="Sutormin R.A."/>
            <person name="Nabieva E.R."/>
            <person name="Penin A.A."/>
            <person name="Kondrashov A.S."/>
            <person name="Logacheva M.D."/>
        </authorList>
    </citation>
    <scope>NUCLEOTIDE SEQUENCE [LARGE SCALE GENOMIC DNA]</scope>
</reference>
<evidence type="ECO:0000313" key="6">
    <source>
        <dbReference type="Proteomes" id="UP000015453"/>
    </source>
</evidence>
<evidence type="ECO:0000256" key="2">
    <source>
        <dbReference type="PROSITE-ProRule" id="PRU00283"/>
    </source>
</evidence>
<evidence type="ECO:0000259" key="4">
    <source>
        <dbReference type="PROSITE" id="PS50067"/>
    </source>
</evidence>
<evidence type="ECO:0000256" key="1">
    <source>
        <dbReference type="ARBA" id="ARBA00023175"/>
    </source>
</evidence>
<dbReference type="Pfam" id="PF16796">
    <property type="entry name" value="Microtub_bd"/>
    <property type="match status" value="1"/>
</dbReference>
<dbReference type="EMBL" id="AUSU01002771">
    <property type="protein sequence ID" value="EPS68131.1"/>
    <property type="molecule type" value="Genomic_DNA"/>
</dbReference>
<dbReference type="PROSITE" id="PS50067">
    <property type="entry name" value="KINESIN_MOTOR_2"/>
    <property type="match status" value="1"/>
</dbReference>
<keyword evidence="3" id="KW-0175">Coiled coil</keyword>
<dbReference type="OrthoDB" id="3176171at2759"/>
<comment type="caution">
    <text evidence="5">The sequence shown here is derived from an EMBL/GenBank/DDBJ whole genome shotgun (WGS) entry which is preliminary data.</text>
</comment>
<gene>
    <name evidence="5" type="ORF">M569_06641</name>
</gene>
<protein>
    <recommendedName>
        <fullName evidence="4">Kinesin motor domain-containing protein</fullName>
    </recommendedName>
</protein>
<dbReference type="InterPro" id="IPR001752">
    <property type="entry name" value="Kinesin_motor_dom"/>
</dbReference>
<dbReference type="Gene3D" id="3.40.850.10">
    <property type="entry name" value="Kinesin motor domain"/>
    <property type="match status" value="1"/>
</dbReference>
<feature type="domain" description="Kinesin motor" evidence="4">
    <location>
        <begin position="301"/>
        <end position="466"/>
    </location>
</feature>
<organism evidence="5 6">
    <name type="scientific">Genlisea aurea</name>
    <dbReference type="NCBI Taxonomy" id="192259"/>
    <lineage>
        <taxon>Eukaryota</taxon>
        <taxon>Viridiplantae</taxon>
        <taxon>Streptophyta</taxon>
        <taxon>Embryophyta</taxon>
        <taxon>Tracheophyta</taxon>
        <taxon>Spermatophyta</taxon>
        <taxon>Magnoliopsida</taxon>
        <taxon>eudicotyledons</taxon>
        <taxon>Gunneridae</taxon>
        <taxon>Pentapetalae</taxon>
        <taxon>asterids</taxon>
        <taxon>lamiids</taxon>
        <taxon>Lamiales</taxon>
        <taxon>Lentibulariaceae</taxon>
        <taxon>Genlisea</taxon>
    </lineage>
</organism>
<dbReference type="Proteomes" id="UP000015453">
    <property type="component" value="Unassembled WGS sequence"/>
</dbReference>